<dbReference type="InParanoid" id="G0NQW9"/>
<dbReference type="AlphaFoldDB" id="G0NQW9"/>
<dbReference type="OMA" id="RTTMIFE"/>
<protein>
    <submittedName>
        <fullName evidence="1">Uncharacterized protein</fullName>
    </submittedName>
</protein>
<sequence>MELQSFWKSAIEILFTSKLLKLTRTTMIFEPPISHFPAACEPKRVEQKNSKTSGIQLHLNREISSMNKALGASGNDNKSTGLFDSFKTKFSVSSNILDKSSRLDIGSSLVEKVSNVASGPFKLSL</sequence>
<organism evidence="2">
    <name type="scientific">Caenorhabditis brenneri</name>
    <name type="common">Nematode worm</name>
    <dbReference type="NCBI Taxonomy" id="135651"/>
    <lineage>
        <taxon>Eukaryota</taxon>
        <taxon>Metazoa</taxon>
        <taxon>Ecdysozoa</taxon>
        <taxon>Nematoda</taxon>
        <taxon>Chromadorea</taxon>
        <taxon>Rhabditida</taxon>
        <taxon>Rhabditina</taxon>
        <taxon>Rhabditomorpha</taxon>
        <taxon>Rhabditoidea</taxon>
        <taxon>Rhabditidae</taxon>
        <taxon>Peloderinae</taxon>
        <taxon>Caenorhabditis</taxon>
    </lineage>
</organism>
<evidence type="ECO:0000313" key="1">
    <source>
        <dbReference type="EMBL" id="EGT35941.1"/>
    </source>
</evidence>
<accession>G0NQW9</accession>
<dbReference type="Proteomes" id="UP000008068">
    <property type="component" value="Unassembled WGS sequence"/>
</dbReference>
<gene>
    <name evidence="1" type="ORF">CAEBREN_07826</name>
</gene>
<dbReference type="OrthoDB" id="5909190at2759"/>
<reference evidence="2" key="1">
    <citation type="submission" date="2011-07" db="EMBL/GenBank/DDBJ databases">
        <authorList>
            <consortium name="Caenorhabditis brenneri Sequencing and Analysis Consortium"/>
            <person name="Wilson R.K."/>
        </authorList>
    </citation>
    <scope>NUCLEOTIDE SEQUENCE [LARGE SCALE GENOMIC DNA]</scope>
    <source>
        <strain evidence="2">PB2801</strain>
    </source>
</reference>
<keyword evidence="2" id="KW-1185">Reference proteome</keyword>
<dbReference type="EMBL" id="GL379928">
    <property type="protein sequence ID" value="EGT35941.1"/>
    <property type="molecule type" value="Genomic_DNA"/>
</dbReference>
<name>G0NQW9_CAEBE</name>
<dbReference type="HOGENOM" id="CLU_162885_0_0_1"/>
<dbReference type="eggNOG" id="ENOG502TJ5R">
    <property type="taxonomic scope" value="Eukaryota"/>
</dbReference>
<evidence type="ECO:0000313" key="2">
    <source>
        <dbReference type="Proteomes" id="UP000008068"/>
    </source>
</evidence>
<dbReference type="FunCoup" id="G0NQW9">
    <property type="interactions" value="459"/>
</dbReference>
<proteinExistence type="predicted"/>